<accession>A0A4Q5KI36</accession>
<dbReference type="Proteomes" id="UP000293465">
    <property type="component" value="Unassembled WGS sequence"/>
</dbReference>
<protein>
    <submittedName>
        <fullName evidence="2">Glutamyl-tRNA amidotransferase</fullName>
    </submittedName>
</protein>
<organism evidence="2 3">
    <name type="scientific">Aliivibrio finisterrensis</name>
    <dbReference type="NCBI Taxonomy" id="511998"/>
    <lineage>
        <taxon>Bacteria</taxon>
        <taxon>Pseudomonadati</taxon>
        <taxon>Pseudomonadota</taxon>
        <taxon>Gammaproteobacteria</taxon>
        <taxon>Vibrionales</taxon>
        <taxon>Vibrionaceae</taxon>
        <taxon>Aliivibrio</taxon>
    </lineage>
</organism>
<keyword evidence="2" id="KW-0808">Transferase</keyword>
<evidence type="ECO:0000313" key="3">
    <source>
        <dbReference type="Proteomes" id="UP000293465"/>
    </source>
</evidence>
<name>A0A4Q5KI36_9GAMM</name>
<sequence>MDNLMPCVTHSGEQQQSAFYGALENKKFVVSDCINIKDTPNGLGNPTWLSQQKKAKENAPVVDLILQKGALFVGKTQVDEFGVGLHGNNPHYDPILNPNSPNRTIGGASCGAVAAVANGFADFGLGTDLNGGIRIPALYAGLYGFKASVNAINMDGVFSIAQEETALGWVARNLLDIRKVATVLTPMSPLVTVERIVVLDSLFSDVPEEAKNKLEKLLSSSPYDVVRSKAISKIITTKAAESFKVISATKGLRNIEPWIEQNSPELSNEIKLQLKWLGTLKYKDERIALEQKELVLSVLDSLLDEKTLILMPTTANTAPPISASAEQLYNLNDKILRYTSLASLADLPQLHLPWFTVNNSPWGISLLGKQGMDRQLIDAAIRWKSNQ</sequence>
<dbReference type="InterPro" id="IPR023631">
    <property type="entry name" value="Amidase_dom"/>
</dbReference>
<dbReference type="GO" id="GO:0016740">
    <property type="term" value="F:transferase activity"/>
    <property type="evidence" value="ECO:0007669"/>
    <property type="project" value="UniProtKB-KW"/>
</dbReference>
<feature type="domain" description="Amidase" evidence="1">
    <location>
        <begin position="29"/>
        <end position="185"/>
    </location>
</feature>
<dbReference type="EMBL" id="SEZJ01000010">
    <property type="protein sequence ID" value="RYU45865.1"/>
    <property type="molecule type" value="Genomic_DNA"/>
</dbReference>
<dbReference type="PANTHER" id="PTHR46310">
    <property type="entry name" value="AMIDASE 1"/>
    <property type="match status" value="1"/>
</dbReference>
<proteinExistence type="predicted"/>
<dbReference type="Gene3D" id="3.90.1300.10">
    <property type="entry name" value="Amidase signature (AS) domain"/>
    <property type="match status" value="1"/>
</dbReference>
<reference evidence="2 3" key="1">
    <citation type="submission" date="2019-02" db="EMBL/GenBank/DDBJ databases">
        <title>Genome sequences of Aliivibrio finisterrensis strains from farmed Atlantic salmon.</title>
        <authorList>
            <person name="Bowman J.P."/>
        </authorList>
    </citation>
    <scope>NUCLEOTIDE SEQUENCE [LARGE SCALE GENOMIC DNA]</scope>
    <source>
        <strain evidence="2 3">A32</strain>
    </source>
</reference>
<dbReference type="SUPFAM" id="SSF75304">
    <property type="entry name" value="Amidase signature (AS) enzymes"/>
    <property type="match status" value="1"/>
</dbReference>
<dbReference type="Pfam" id="PF01425">
    <property type="entry name" value="Amidase"/>
    <property type="match status" value="1"/>
</dbReference>
<comment type="caution">
    <text evidence="2">The sequence shown here is derived from an EMBL/GenBank/DDBJ whole genome shotgun (WGS) entry which is preliminary data.</text>
</comment>
<dbReference type="PANTHER" id="PTHR46310:SF7">
    <property type="entry name" value="AMIDASE 1"/>
    <property type="match status" value="1"/>
</dbReference>
<evidence type="ECO:0000313" key="2">
    <source>
        <dbReference type="EMBL" id="RYU45865.1"/>
    </source>
</evidence>
<dbReference type="OrthoDB" id="8872210at2"/>
<evidence type="ECO:0000259" key="1">
    <source>
        <dbReference type="Pfam" id="PF01425"/>
    </source>
</evidence>
<dbReference type="InterPro" id="IPR036928">
    <property type="entry name" value="AS_sf"/>
</dbReference>
<dbReference type="AlphaFoldDB" id="A0A4Q5KI36"/>
<gene>
    <name evidence="2" type="ORF">ERW49_12710</name>
</gene>